<sequence>MSSQSDSQDISGEPSAQQGSYSDVESSSAQSSANNDSAVAEEVQNNLRTELEAEEFEQVVEDEEMALALQVAEEEEEKERQEVTIAVLPLRGAGEASTSRPLDPEPLSVAVGNKRKKAKASQKKKQPAADCGKPVGIPEGHSWLNTAALALRSRADRAECYVTQLHVGPSAEVIEAGPNDLLSQAPEGCFAVHVLSVSMGLRFPLHPFLLEYLRYVGLAPCQLTPNSHSYITGFLQLCRARGVTATLDLFFQSFNLCRGGHTNSEGFANLQQLAPWRLFDDVPSSHKGWRDRFCYIKMAENPFPGELRNHFRRHPKVGSAALQKEGKKIAALLPGATKHVSVKDSTLPEDLLALGFRRYRSLGEKDEQYPVLERALGSIGGVSMDVSNFAALKKKLAKEPKRKEAGKQKPVNEFFRKDGTTQVPGGEGPSKAVGAGAGAGGVQAEPKRKNAGKGVMPPEKKKKKGGPEKKDAPLVIVEEHSSSSPSGNVLPPPGGQDNSLAW</sequence>
<reference evidence="3" key="1">
    <citation type="submission" date="2022-07" db="EMBL/GenBank/DDBJ databases">
        <authorList>
            <person name="Macas J."/>
            <person name="Novak P."/>
            <person name="Neumann P."/>
        </authorList>
    </citation>
    <scope>NUCLEOTIDE SEQUENCE</scope>
</reference>
<feature type="non-terminal residue" evidence="3">
    <location>
        <position position="502"/>
    </location>
</feature>
<comment type="caution">
    <text evidence="3">The sequence shown here is derived from an EMBL/GenBank/DDBJ whole genome shotgun (WGS) entry which is preliminary data.</text>
</comment>
<evidence type="ECO:0000256" key="1">
    <source>
        <dbReference type="SAM" id="MobiDB-lite"/>
    </source>
</evidence>
<feature type="compositionally biased region" description="Basic residues" evidence="1">
    <location>
        <begin position="113"/>
        <end position="126"/>
    </location>
</feature>
<gene>
    <name evidence="3" type="ORF">CEPIT_LOCUS9352</name>
</gene>
<dbReference type="PANTHER" id="PTHR31099:SF49">
    <property type="entry name" value="MYOSIN HEAVY CHAIN-LIKE PROTEIN"/>
    <property type="match status" value="1"/>
</dbReference>
<accession>A0AAV0CWQ8</accession>
<name>A0AAV0CWQ8_9ASTE</name>
<dbReference type="EMBL" id="CAMAPF010000051">
    <property type="protein sequence ID" value="CAH9085537.1"/>
    <property type="molecule type" value="Genomic_DNA"/>
</dbReference>
<feature type="compositionally biased region" description="Low complexity" evidence="1">
    <location>
        <begin position="20"/>
        <end position="40"/>
    </location>
</feature>
<dbReference type="Proteomes" id="UP001152523">
    <property type="component" value="Unassembled WGS sequence"/>
</dbReference>
<feature type="region of interest" description="Disordered" evidence="1">
    <location>
        <begin position="1"/>
        <end position="52"/>
    </location>
</feature>
<feature type="compositionally biased region" description="Polar residues" evidence="1">
    <location>
        <begin position="1"/>
        <end position="19"/>
    </location>
</feature>
<feature type="region of interest" description="Disordered" evidence="1">
    <location>
        <begin position="396"/>
        <end position="502"/>
    </location>
</feature>
<feature type="compositionally biased region" description="Basic and acidic residues" evidence="1">
    <location>
        <begin position="465"/>
        <end position="481"/>
    </location>
</feature>
<evidence type="ECO:0000313" key="4">
    <source>
        <dbReference type="Proteomes" id="UP001152523"/>
    </source>
</evidence>
<organism evidence="3 4">
    <name type="scientific">Cuscuta epithymum</name>
    <dbReference type="NCBI Taxonomy" id="186058"/>
    <lineage>
        <taxon>Eukaryota</taxon>
        <taxon>Viridiplantae</taxon>
        <taxon>Streptophyta</taxon>
        <taxon>Embryophyta</taxon>
        <taxon>Tracheophyta</taxon>
        <taxon>Spermatophyta</taxon>
        <taxon>Magnoliopsida</taxon>
        <taxon>eudicotyledons</taxon>
        <taxon>Gunneridae</taxon>
        <taxon>Pentapetalae</taxon>
        <taxon>asterids</taxon>
        <taxon>lamiids</taxon>
        <taxon>Solanales</taxon>
        <taxon>Convolvulaceae</taxon>
        <taxon>Cuscuteae</taxon>
        <taxon>Cuscuta</taxon>
        <taxon>Cuscuta subgen. Cuscuta</taxon>
    </lineage>
</organism>
<feature type="compositionally biased region" description="Basic and acidic residues" evidence="1">
    <location>
        <begin position="397"/>
        <end position="407"/>
    </location>
</feature>
<protein>
    <recommendedName>
        <fullName evidence="2">Transposase (putative) gypsy type domain-containing protein</fullName>
    </recommendedName>
</protein>
<feature type="domain" description="Transposase (putative) gypsy type" evidence="2">
    <location>
        <begin position="196"/>
        <end position="257"/>
    </location>
</feature>
<evidence type="ECO:0000259" key="2">
    <source>
        <dbReference type="Pfam" id="PF04195"/>
    </source>
</evidence>
<proteinExistence type="predicted"/>
<evidence type="ECO:0000313" key="3">
    <source>
        <dbReference type="EMBL" id="CAH9085537.1"/>
    </source>
</evidence>
<dbReference type="InterPro" id="IPR007321">
    <property type="entry name" value="Transposase_28"/>
</dbReference>
<feature type="region of interest" description="Disordered" evidence="1">
    <location>
        <begin position="92"/>
        <end position="132"/>
    </location>
</feature>
<dbReference type="PANTHER" id="PTHR31099">
    <property type="entry name" value="OS06G0165300 PROTEIN"/>
    <property type="match status" value="1"/>
</dbReference>
<dbReference type="AlphaFoldDB" id="A0AAV0CWQ8"/>
<keyword evidence="4" id="KW-1185">Reference proteome</keyword>
<dbReference type="Pfam" id="PF04195">
    <property type="entry name" value="Transposase_28"/>
    <property type="match status" value="1"/>
</dbReference>